<keyword evidence="3" id="KW-1185">Reference proteome</keyword>
<feature type="signal peptide" evidence="1">
    <location>
        <begin position="1"/>
        <end position="24"/>
    </location>
</feature>
<evidence type="ECO:0000256" key="1">
    <source>
        <dbReference type="SAM" id="SignalP"/>
    </source>
</evidence>
<dbReference type="Proteomes" id="UP000321832">
    <property type="component" value="Unassembled WGS sequence"/>
</dbReference>
<evidence type="ECO:0000313" key="2">
    <source>
        <dbReference type="EMBL" id="TXC67322.1"/>
    </source>
</evidence>
<evidence type="ECO:0000313" key="3">
    <source>
        <dbReference type="Proteomes" id="UP000321832"/>
    </source>
</evidence>
<name>A0A5C6U2S7_9BURK</name>
<feature type="chain" id="PRO_5022844718" evidence="1">
    <location>
        <begin position="25"/>
        <end position="84"/>
    </location>
</feature>
<sequence>MKPELALRRPVAPLALLASATAHAQLIDDVEFRRDGADAIVQVRFVTPVVFRRALLAASGDSVQVLYDWSTPARRSTSCRRSAA</sequence>
<keyword evidence="1" id="KW-0732">Signal</keyword>
<comment type="caution">
    <text evidence="2">The sequence shown here is derived from an EMBL/GenBank/DDBJ whole genome shotgun (WGS) entry which is preliminary data.</text>
</comment>
<reference evidence="2 3" key="1">
    <citation type="submission" date="2019-08" db="EMBL/GenBank/DDBJ databases">
        <authorList>
            <person name="Khan S.A."/>
            <person name="Jeon C.O."/>
            <person name="Jeong S.E."/>
        </authorList>
    </citation>
    <scope>NUCLEOTIDE SEQUENCE [LARGE SCALE GENOMIC DNA]</scope>
    <source>
        <strain evidence="3">IMCC1728</strain>
    </source>
</reference>
<organism evidence="2 3">
    <name type="scientific">Piscinibacter aquaticus</name>
    <dbReference type="NCBI Taxonomy" id="392597"/>
    <lineage>
        <taxon>Bacteria</taxon>
        <taxon>Pseudomonadati</taxon>
        <taxon>Pseudomonadota</taxon>
        <taxon>Betaproteobacteria</taxon>
        <taxon>Burkholderiales</taxon>
        <taxon>Sphaerotilaceae</taxon>
        <taxon>Piscinibacter</taxon>
    </lineage>
</organism>
<dbReference type="AlphaFoldDB" id="A0A5C6U2S7"/>
<dbReference type="EMBL" id="VOPW01000001">
    <property type="protein sequence ID" value="TXC67322.1"/>
    <property type="molecule type" value="Genomic_DNA"/>
</dbReference>
<gene>
    <name evidence="2" type="ORF">FSC37_21370</name>
</gene>
<proteinExistence type="predicted"/>
<accession>A0A5C6U2S7</accession>
<protein>
    <submittedName>
        <fullName evidence="2">Uncharacterized protein</fullName>
    </submittedName>
</protein>